<evidence type="ECO:0000313" key="2">
    <source>
        <dbReference type="Proteomes" id="UP001163321"/>
    </source>
</evidence>
<sequence>MNHNQPKRVPVVPAGQPAPSNLPSDELKITPGQRSLPFVNISTPSPNGGNKLASKQISTNKPMQVKRLVNSKVPPLPPPRSQQSGLTSSFYKPSTANFMDSSQFITMNTTNTHIVGQGARNRSGNCRGRRDQRRHPNVQAILGASTVRQSLVRASNMSMVPTLGASGYGPQPGSDVVSVPVLGDCNFEQKYSVAISMDNHISNSNDAAFTPMEKLHALRDVMSTITTKDGYIERETFSQAFEVDGTEFDGYATGNGAIDGNAILIDAVMDLEVDAEEKLRFIFETLDPDNSGYVIEDQIVQLLESNFSAAHLDVVGTDFKTVANLMFRKAQVKDESMTYDQFRKVFAPYINDSYNLGKVEPVYMAPIHPKSKFQTWYGANRLRIWWLLVYILANNTAFWLKWFAYEVDPAIGWGLRIARANAQVIMLNCVLVLLPMCRSITQVMKRSRLLWRYIPFDDSIAFHKIAGTVLLTAGLSHTVAHILNEVNLYLVATPDEIKRSIFVTRGVPTFVNGVRPPFTSMIQSLPIWTGVILFIITCISFPLAAIPKFRQGNFNVFWYSHMLFGPFLLILMVHGALSWLARSSSYIWIAPPFLMYLIERRFRYAKMFATPVRIMEAMELDGTIALFMEKPRRFVYRPGMYMFVNCPLISSHEWHPFTISSAPGDNYVSVHIRMCGDWTKALGRVIADCHERKAIYPNMYLDGPVGAPTQDYHRYRTVICVGGGIGVTPFASILKDVVHLWEDNRCPNCSHVRHPGSFKIQKLYFHWVTRGQESLSWFEETMNQISEMDRDNVIETHQYLSTLKGSENTSQLKMFQEFVHEQTGKDFVSGLNTKQLTHFGRPDWDKVFSEAKANHPGEEVGVFYCGPHALEEILDTMTQPILFVENIFIVGAAAITAANPGTVRAASLSTVPVPLKRATYLASHLLVPGGLLVLTGATAALKATPGMVSYGASKAATHHLIASARTELPKDSTVLGVLPTTIDTPMNRTFMADADFSSWTKTEQIAEKIFEWSNASNVARPASGHLIVAETKNNITTWKDVGNPFELGGMPPAAAINRAKSTWY</sequence>
<name>A0ACC0VNB3_9STRA</name>
<protein>
    <submittedName>
        <fullName evidence="1">Uncharacterized protein</fullName>
    </submittedName>
</protein>
<proteinExistence type="predicted"/>
<evidence type="ECO:0000313" key="1">
    <source>
        <dbReference type="EMBL" id="KAI9907934.1"/>
    </source>
</evidence>
<dbReference type="Proteomes" id="UP001163321">
    <property type="component" value="Chromosome 8"/>
</dbReference>
<comment type="caution">
    <text evidence="1">The sequence shown here is derived from an EMBL/GenBank/DDBJ whole genome shotgun (WGS) entry which is preliminary data.</text>
</comment>
<keyword evidence="2" id="KW-1185">Reference proteome</keyword>
<dbReference type="EMBL" id="CM047587">
    <property type="protein sequence ID" value="KAI9907934.1"/>
    <property type="molecule type" value="Genomic_DNA"/>
</dbReference>
<reference evidence="1 2" key="1">
    <citation type="journal article" date="2022" name="bioRxiv">
        <title>The genome of the oomycete Peronosclerospora sorghi, a cosmopolitan pathogen of maize and sorghum, is inflated with dispersed pseudogenes.</title>
        <authorList>
            <person name="Fletcher K."/>
            <person name="Martin F."/>
            <person name="Isakeit T."/>
            <person name="Cavanaugh K."/>
            <person name="Magill C."/>
            <person name="Michelmore R."/>
        </authorList>
    </citation>
    <scope>NUCLEOTIDE SEQUENCE [LARGE SCALE GENOMIC DNA]</scope>
    <source>
        <strain evidence="1">P6</strain>
    </source>
</reference>
<organism evidence="1 2">
    <name type="scientific">Peronosclerospora sorghi</name>
    <dbReference type="NCBI Taxonomy" id="230839"/>
    <lineage>
        <taxon>Eukaryota</taxon>
        <taxon>Sar</taxon>
        <taxon>Stramenopiles</taxon>
        <taxon>Oomycota</taxon>
        <taxon>Peronosporomycetes</taxon>
        <taxon>Peronosporales</taxon>
        <taxon>Peronosporaceae</taxon>
        <taxon>Peronosclerospora</taxon>
    </lineage>
</organism>
<gene>
    <name evidence="1" type="ORF">PsorP6_004125</name>
</gene>
<accession>A0ACC0VNB3</accession>